<protein>
    <recommendedName>
        <fullName evidence="5">Lipoprotein</fullName>
    </recommendedName>
</protein>
<feature type="compositionally biased region" description="Pro residues" evidence="1">
    <location>
        <begin position="204"/>
        <end position="225"/>
    </location>
</feature>
<comment type="caution">
    <text evidence="3">The sequence shown here is derived from an EMBL/GenBank/DDBJ whole genome shotgun (WGS) entry which is preliminary data.</text>
</comment>
<evidence type="ECO:0000256" key="1">
    <source>
        <dbReference type="SAM" id="MobiDB-lite"/>
    </source>
</evidence>
<evidence type="ECO:0000313" key="3">
    <source>
        <dbReference type="EMBL" id="MEU8136629.1"/>
    </source>
</evidence>
<evidence type="ECO:0000256" key="2">
    <source>
        <dbReference type="SAM" id="SignalP"/>
    </source>
</evidence>
<feature type="chain" id="PRO_5047222795" description="Lipoprotein" evidence="2">
    <location>
        <begin position="25"/>
        <end position="255"/>
    </location>
</feature>
<name>A0ABV3DN68_9ACTN</name>
<sequence length="255" mass="24948">MARKTPAISPALAALAAAVVVVTAGCGGDDGDDNTKKLADWAGKVCTTDVTGRIDASKKALDDIGTVVSNETPEALKARLAADVAKLAEANTAFAAALDRAGPPEIKDGRAQMQVLTGDLRATAAGWTAVTTKLEELPTGDQKAFADALRALEPTISSSLTVSRAALDKLHQGALGKALAGVPGCVSGPAASSGVPSDATPETSPAPPADPATAPPASAPEPPEGSPSASASVSGSTSPSASSSASSSTSASARP</sequence>
<dbReference type="EMBL" id="JBEZFP010000067">
    <property type="protein sequence ID" value="MEU8136629.1"/>
    <property type="molecule type" value="Genomic_DNA"/>
</dbReference>
<keyword evidence="4" id="KW-1185">Reference proteome</keyword>
<feature type="region of interest" description="Disordered" evidence="1">
    <location>
        <begin position="188"/>
        <end position="255"/>
    </location>
</feature>
<reference evidence="3 4" key="1">
    <citation type="submission" date="2024-06" db="EMBL/GenBank/DDBJ databases">
        <title>The Natural Products Discovery Center: Release of the First 8490 Sequenced Strains for Exploring Actinobacteria Biosynthetic Diversity.</title>
        <authorList>
            <person name="Kalkreuter E."/>
            <person name="Kautsar S.A."/>
            <person name="Yang D."/>
            <person name="Bader C.D."/>
            <person name="Teijaro C.N."/>
            <person name="Fluegel L."/>
            <person name="Davis C.M."/>
            <person name="Simpson J.R."/>
            <person name="Lauterbach L."/>
            <person name="Steele A.D."/>
            <person name="Gui C."/>
            <person name="Meng S."/>
            <person name="Li G."/>
            <person name="Viehrig K."/>
            <person name="Ye F."/>
            <person name="Su P."/>
            <person name="Kiefer A.F."/>
            <person name="Nichols A."/>
            <person name="Cepeda A.J."/>
            <person name="Yan W."/>
            <person name="Fan B."/>
            <person name="Jiang Y."/>
            <person name="Adhikari A."/>
            <person name="Zheng C.-J."/>
            <person name="Schuster L."/>
            <person name="Cowan T.M."/>
            <person name="Smanski M.J."/>
            <person name="Chevrette M.G."/>
            <person name="De Carvalho L.P.S."/>
            <person name="Shen B."/>
        </authorList>
    </citation>
    <scope>NUCLEOTIDE SEQUENCE [LARGE SCALE GENOMIC DNA]</scope>
    <source>
        <strain evidence="3 4">NPDC048946</strain>
    </source>
</reference>
<keyword evidence="2" id="KW-0732">Signal</keyword>
<accession>A0ABV3DN68</accession>
<dbReference type="PROSITE" id="PS51257">
    <property type="entry name" value="PROKAR_LIPOPROTEIN"/>
    <property type="match status" value="1"/>
</dbReference>
<dbReference type="Proteomes" id="UP001551482">
    <property type="component" value="Unassembled WGS sequence"/>
</dbReference>
<gene>
    <name evidence="3" type="ORF">AB0C36_24355</name>
</gene>
<feature type="signal peptide" evidence="2">
    <location>
        <begin position="1"/>
        <end position="24"/>
    </location>
</feature>
<organism evidence="3 4">
    <name type="scientific">Streptodolium elevatio</name>
    <dbReference type="NCBI Taxonomy" id="3157996"/>
    <lineage>
        <taxon>Bacteria</taxon>
        <taxon>Bacillati</taxon>
        <taxon>Actinomycetota</taxon>
        <taxon>Actinomycetes</taxon>
        <taxon>Kitasatosporales</taxon>
        <taxon>Streptomycetaceae</taxon>
        <taxon>Streptodolium</taxon>
    </lineage>
</organism>
<evidence type="ECO:0000313" key="4">
    <source>
        <dbReference type="Proteomes" id="UP001551482"/>
    </source>
</evidence>
<proteinExistence type="predicted"/>
<evidence type="ECO:0008006" key="5">
    <source>
        <dbReference type="Google" id="ProtNLM"/>
    </source>
</evidence>
<dbReference type="RefSeq" id="WP_358357358.1">
    <property type="nucleotide sequence ID" value="NZ_JBEZFP010000067.1"/>
</dbReference>
<feature type="compositionally biased region" description="Low complexity" evidence="1">
    <location>
        <begin position="226"/>
        <end position="255"/>
    </location>
</feature>